<feature type="transmembrane region" description="Helical" evidence="1">
    <location>
        <begin position="12"/>
        <end position="32"/>
    </location>
</feature>
<keyword evidence="1" id="KW-0472">Membrane</keyword>
<feature type="transmembrane region" description="Helical" evidence="1">
    <location>
        <begin position="115"/>
        <end position="134"/>
    </location>
</feature>
<feature type="transmembrane region" description="Helical" evidence="1">
    <location>
        <begin position="38"/>
        <end position="61"/>
    </location>
</feature>
<organism evidence="2 3">
    <name type="scientific">Colwellia psychrerythraea</name>
    <name type="common">Vibrio psychroerythus</name>
    <dbReference type="NCBI Taxonomy" id="28229"/>
    <lineage>
        <taxon>Bacteria</taxon>
        <taxon>Pseudomonadati</taxon>
        <taxon>Pseudomonadota</taxon>
        <taxon>Gammaproteobacteria</taxon>
        <taxon>Alteromonadales</taxon>
        <taxon>Colwelliaceae</taxon>
        <taxon>Colwellia</taxon>
    </lineage>
</organism>
<comment type="caution">
    <text evidence="2">The sequence shown here is derived from an EMBL/GenBank/DDBJ whole genome shotgun (WGS) entry which is preliminary data.</text>
</comment>
<feature type="transmembrane region" description="Helical" evidence="1">
    <location>
        <begin position="204"/>
        <end position="228"/>
    </location>
</feature>
<keyword evidence="1" id="KW-1133">Transmembrane helix</keyword>
<reference evidence="2 3" key="1">
    <citation type="submission" date="2014-08" db="EMBL/GenBank/DDBJ databases">
        <title>Genomic and Phenotypic Diversity of Colwellia psychrerythraea strains from Disparate Marine Basins.</title>
        <authorList>
            <person name="Techtmann S.M."/>
            <person name="Stelling S.C."/>
            <person name="Utturkar S.M."/>
            <person name="Alshibli N."/>
            <person name="Harris A."/>
            <person name="Brown S.D."/>
            <person name="Hazen T.C."/>
        </authorList>
    </citation>
    <scope>NUCLEOTIDE SEQUENCE [LARGE SCALE GENOMIC DNA]</scope>
    <source>
        <strain evidence="2 3">ND2E</strain>
    </source>
</reference>
<name>A0A099KU25_COLPS</name>
<feature type="transmembrane region" description="Helical" evidence="1">
    <location>
        <begin position="240"/>
        <end position="262"/>
    </location>
</feature>
<dbReference type="PATRIC" id="fig|28229.4.peg.1196"/>
<accession>A0A099KU25</accession>
<dbReference type="EMBL" id="JQED01000008">
    <property type="protein sequence ID" value="KGJ93675.1"/>
    <property type="molecule type" value="Genomic_DNA"/>
</dbReference>
<sequence length="272" mass="30087">MNLKDRYLGTSLIIWLVATVESLGGLAGYWSITGNERFVILFIESAVLVALLANCYAIKNWVYRHSKETSHRVFAWVTLVALVLCVCGDVVNFNLPQTYYRYGGIVKHDYLADSVTYFAPGYALFLSLACWLVIANGIKPKTLLIWLVISSIVGSASFYSMHLPGTGTFVSLITGSYAVLITLVGASGFILVTELRNEMKRCNVWLIAIGLVLAAVADGIIGQFWIYGNGGEGFFPTAKYINWSLYIGSQCLLIHIARLAVLNKKEMANYLR</sequence>
<gene>
    <name evidence="2" type="ORF">ND2E_2168</name>
</gene>
<dbReference type="AlphaFoldDB" id="A0A099KU25"/>
<feature type="transmembrane region" description="Helical" evidence="1">
    <location>
        <begin position="169"/>
        <end position="192"/>
    </location>
</feature>
<dbReference type="RefSeq" id="WP_052056294.1">
    <property type="nucleotide sequence ID" value="NZ_JQED01000008.1"/>
</dbReference>
<evidence type="ECO:0000256" key="1">
    <source>
        <dbReference type="SAM" id="Phobius"/>
    </source>
</evidence>
<evidence type="ECO:0000313" key="2">
    <source>
        <dbReference type="EMBL" id="KGJ93675.1"/>
    </source>
</evidence>
<evidence type="ECO:0000313" key="3">
    <source>
        <dbReference type="Proteomes" id="UP000029843"/>
    </source>
</evidence>
<proteinExistence type="predicted"/>
<dbReference type="Proteomes" id="UP000029843">
    <property type="component" value="Unassembled WGS sequence"/>
</dbReference>
<feature type="transmembrane region" description="Helical" evidence="1">
    <location>
        <begin position="73"/>
        <end position="95"/>
    </location>
</feature>
<dbReference type="OrthoDB" id="6289554at2"/>
<protein>
    <submittedName>
        <fullName evidence="2">Uncharacterized protein</fullName>
    </submittedName>
</protein>
<keyword evidence="1" id="KW-0812">Transmembrane</keyword>
<feature type="transmembrane region" description="Helical" evidence="1">
    <location>
        <begin position="143"/>
        <end position="163"/>
    </location>
</feature>